<proteinExistence type="inferred from homology"/>
<dbReference type="eggNOG" id="COG0863">
    <property type="taxonomic scope" value="Bacteria"/>
</dbReference>
<keyword evidence="3" id="KW-0489">Methyltransferase</keyword>
<dbReference type="Proteomes" id="UP000030661">
    <property type="component" value="Unassembled WGS sequence"/>
</dbReference>
<dbReference type="GO" id="GO:0015667">
    <property type="term" value="F:site-specific DNA-methyltransferase (cytosine-N4-specific) activity"/>
    <property type="evidence" value="ECO:0007669"/>
    <property type="project" value="UniProtKB-EC"/>
</dbReference>
<dbReference type="EC" id="2.1.1.113" evidence="2"/>
<evidence type="ECO:0000256" key="4">
    <source>
        <dbReference type="ARBA" id="ARBA00022679"/>
    </source>
</evidence>
<dbReference type="Gene3D" id="3.40.50.150">
    <property type="entry name" value="Vaccinia Virus protein VP39"/>
    <property type="match status" value="2"/>
</dbReference>
<comment type="similarity">
    <text evidence="1">Belongs to the N(4)/N(6)-methyltransferase family. N(4) subfamily.</text>
</comment>
<dbReference type="InterPro" id="IPR017985">
    <property type="entry name" value="MeTrfase_CN4_CS"/>
</dbReference>
<dbReference type="PROSITE" id="PS00093">
    <property type="entry name" value="N4_MTASE"/>
    <property type="match status" value="1"/>
</dbReference>
<gene>
    <name evidence="8" type="ORF">U27_07024</name>
</gene>
<dbReference type="EMBL" id="DF820471">
    <property type="protein sequence ID" value="GAK60037.1"/>
    <property type="molecule type" value="Genomic_DNA"/>
</dbReference>
<keyword evidence="5" id="KW-0949">S-adenosyl-L-methionine</keyword>
<dbReference type="AlphaFoldDB" id="A0A081C632"/>
<comment type="catalytic activity">
    <reaction evidence="7">
        <text>a 2'-deoxycytidine in DNA + S-adenosyl-L-methionine = an N(4)-methyl-2'-deoxycytidine in DNA + S-adenosyl-L-homocysteine + H(+)</text>
        <dbReference type="Rhea" id="RHEA:16857"/>
        <dbReference type="Rhea" id="RHEA-COMP:11369"/>
        <dbReference type="Rhea" id="RHEA-COMP:13674"/>
        <dbReference type="ChEBI" id="CHEBI:15378"/>
        <dbReference type="ChEBI" id="CHEBI:57856"/>
        <dbReference type="ChEBI" id="CHEBI:59789"/>
        <dbReference type="ChEBI" id="CHEBI:85452"/>
        <dbReference type="ChEBI" id="CHEBI:137933"/>
        <dbReference type="EC" id="2.1.1.113"/>
    </reaction>
</comment>
<protein>
    <recommendedName>
        <fullName evidence="2">site-specific DNA-methyltransferase (cytosine-N(4)-specific)</fullName>
        <ecNumber evidence="2">2.1.1.113</ecNumber>
    </recommendedName>
</protein>
<dbReference type="GO" id="GO:0032259">
    <property type="term" value="P:methylation"/>
    <property type="evidence" value="ECO:0007669"/>
    <property type="project" value="UniProtKB-KW"/>
</dbReference>
<dbReference type="GO" id="GO:0009307">
    <property type="term" value="P:DNA restriction-modification system"/>
    <property type="evidence" value="ECO:0007669"/>
    <property type="project" value="UniProtKB-KW"/>
</dbReference>
<evidence type="ECO:0000256" key="2">
    <source>
        <dbReference type="ARBA" id="ARBA00012185"/>
    </source>
</evidence>
<evidence type="ECO:0000256" key="3">
    <source>
        <dbReference type="ARBA" id="ARBA00022603"/>
    </source>
</evidence>
<reference evidence="8" key="1">
    <citation type="journal article" date="2015" name="PeerJ">
        <title>First genomic representation of candidate bacterial phylum KSB3 points to enhanced environmental sensing as a trigger of wastewater bulking.</title>
        <authorList>
            <person name="Sekiguchi Y."/>
            <person name="Ohashi A."/>
            <person name="Parks D.H."/>
            <person name="Yamauchi T."/>
            <person name="Tyson G.W."/>
            <person name="Hugenholtz P."/>
        </authorList>
    </citation>
    <scope>NUCLEOTIDE SEQUENCE [LARGE SCALE GENOMIC DNA]</scope>
</reference>
<dbReference type="SUPFAM" id="SSF53335">
    <property type="entry name" value="S-adenosyl-L-methionine-dependent methyltransferases"/>
    <property type="match status" value="2"/>
</dbReference>
<keyword evidence="9" id="KW-1185">Reference proteome</keyword>
<keyword evidence="4" id="KW-0808">Transferase</keyword>
<evidence type="ECO:0000256" key="5">
    <source>
        <dbReference type="ARBA" id="ARBA00022691"/>
    </source>
</evidence>
<keyword evidence="6" id="KW-0680">Restriction system</keyword>
<evidence type="ECO:0000313" key="8">
    <source>
        <dbReference type="EMBL" id="GAK60037.1"/>
    </source>
</evidence>
<evidence type="ECO:0000256" key="7">
    <source>
        <dbReference type="ARBA" id="ARBA00049120"/>
    </source>
</evidence>
<sequence>MVSQDEYLSTIADLDRELYQYYKSVIVTDNALTRQVVSFQANKEKSRYRWYKYKEAFSADLIAYLLRKYHVPHGKLLDPFAGIGTTLFAGSRLGYDADGIELLPIGQHVILAHHYLLHHITKEEVDILKKWRDEKPWEHCEQQKRFNILRITKGAYPQDTEQKIGHYLAAAEHEPGEINFLLIFALLCVLESVSYTRKDGQYLRWDVRSGRNAGKKPFNKGKIYSFGEAITSKLHEIMTDIDHNSDHYNLFQEIPSYGDIQLFKGSCLTILPTIAPMTYTAVMTSPPYCNRYDYTRTYALEHALLGVTEQGLVQLRQTMLSCTVENRPKNLLGMNPQWEEAIKATERQTLLQTILAYLEEQREQKALNNAGISRMVKGYFYEMACTIAECARVLKNDGLLFMVNDNVRYAGASISVDLILSNIAESLGLVVEQILVLPQGKGNSSQQMGGYGREPLRKCVYIWRKRL</sequence>
<evidence type="ECO:0000256" key="6">
    <source>
        <dbReference type="ARBA" id="ARBA00022747"/>
    </source>
</evidence>
<dbReference type="InterPro" id="IPR029063">
    <property type="entry name" value="SAM-dependent_MTases_sf"/>
</dbReference>
<dbReference type="STRING" id="1499967.U27_07024"/>
<dbReference type="HOGENOM" id="CLU_027633_0_0_0"/>
<organism evidence="8">
    <name type="scientific">Vecturithrix granuli</name>
    <dbReference type="NCBI Taxonomy" id="1499967"/>
    <lineage>
        <taxon>Bacteria</taxon>
        <taxon>Candidatus Moduliflexota</taxon>
        <taxon>Candidatus Vecturitrichia</taxon>
        <taxon>Candidatus Vecturitrichales</taxon>
        <taxon>Candidatus Vecturitrichaceae</taxon>
        <taxon>Candidatus Vecturithrix</taxon>
    </lineage>
</organism>
<name>A0A081C632_VECG1</name>
<accession>A0A081C632</accession>
<evidence type="ECO:0000256" key="1">
    <source>
        <dbReference type="ARBA" id="ARBA00010203"/>
    </source>
</evidence>
<evidence type="ECO:0000313" key="9">
    <source>
        <dbReference type="Proteomes" id="UP000030661"/>
    </source>
</evidence>
<dbReference type="GO" id="GO:0003677">
    <property type="term" value="F:DNA binding"/>
    <property type="evidence" value="ECO:0007669"/>
    <property type="project" value="InterPro"/>
</dbReference>